<dbReference type="RefSeq" id="WP_056966344.1">
    <property type="nucleotide sequence ID" value="NZ_AZDL01000026.1"/>
</dbReference>
<organism evidence="1 2">
    <name type="scientific">Latilactobacillus curvatus JCM 1096 = DSM 20019</name>
    <dbReference type="NCBI Taxonomy" id="1293592"/>
    <lineage>
        <taxon>Bacteria</taxon>
        <taxon>Bacillati</taxon>
        <taxon>Bacillota</taxon>
        <taxon>Bacilli</taxon>
        <taxon>Lactobacillales</taxon>
        <taxon>Lactobacillaceae</taxon>
        <taxon>Latilactobacillus</taxon>
    </lineage>
</organism>
<sequence>MSKAKIGLSQFQYATVENEKTKSEIFKIPGMRSAKLDITNELETIYADDGPYLVIPAGITELKLELGLVDLPTIDKQQMLGVTVENGIERYTKTIKVPDVAVMFRALMDDNKYCYVGLAKGKFNLPGMDLKTKEDKIEVAEDSITGNFVARGEEEDMLFIGREDNEDFKLDAFTKMVFNGQAPTPPVGG</sequence>
<reference evidence="1 2" key="1">
    <citation type="journal article" date="2015" name="Genome Announc.">
        <title>Expanding the biotechnology potential of lactobacilli through comparative genomics of 213 strains and associated genera.</title>
        <authorList>
            <person name="Sun Z."/>
            <person name="Harris H.M."/>
            <person name="McCann A."/>
            <person name="Guo C."/>
            <person name="Argimon S."/>
            <person name="Zhang W."/>
            <person name="Yang X."/>
            <person name="Jeffery I.B."/>
            <person name="Cooney J.C."/>
            <person name="Kagawa T.F."/>
            <person name="Liu W."/>
            <person name="Song Y."/>
            <person name="Salvetti E."/>
            <person name="Wrobel A."/>
            <person name="Rasinkangas P."/>
            <person name="Parkhill J."/>
            <person name="Rea M.C."/>
            <person name="O'Sullivan O."/>
            <person name="Ritari J."/>
            <person name="Douillard F.P."/>
            <person name="Paul Ross R."/>
            <person name="Yang R."/>
            <person name="Briner A.E."/>
            <person name="Felis G.E."/>
            <person name="de Vos W.M."/>
            <person name="Barrangou R."/>
            <person name="Klaenhammer T.R."/>
            <person name="Caufield P.W."/>
            <person name="Cui Y."/>
            <person name="Zhang H."/>
            <person name="O'Toole P.W."/>
        </authorList>
    </citation>
    <scope>NUCLEOTIDE SEQUENCE [LARGE SCALE GENOMIC DNA]</scope>
    <source>
        <strain evidence="1 2">DSM 20019</strain>
    </source>
</reference>
<proteinExistence type="predicted"/>
<evidence type="ECO:0000313" key="2">
    <source>
        <dbReference type="Proteomes" id="UP000050828"/>
    </source>
</evidence>
<dbReference type="InterPro" id="IPR006490">
    <property type="entry name" value="Maj_tail_phi13"/>
</dbReference>
<dbReference type="AlphaFoldDB" id="A0AAJ0PCG9"/>
<dbReference type="Proteomes" id="UP000050828">
    <property type="component" value="Unassembled WGS sequence"/>
</dbReference>
<accession>A0AAJ0PCG9</accession>
<dbReference type="InterPro" id="IPR006724">
    <property type="entry name" value="Phage_TTP"/>
</dbReference>
<protein>
    <submittedName>
        <fullName evidence="1">Phi13 family phage major tail protein</fullName>
    </submittedName>
</protein>
<evidence type="ECO:0000313" key="1">
    <source>
        <dbReference type="EMBL" id="KRK92491.1"/>
    </source>
</evidence>
<name>A0AAJ0PCG9_LATCU</name>
<dbReference type="NCBIfam" id="TIGR01603">
    <property type="entry name" value="maj_tail_phi13"/>
    <property type="match status" value="1"/>
</dbReference>
<dbReference type="Pfam" id="PF04630">
    <property type="entry name" value="Phage_TTP_1"/>
    <property type="match status" value="1"/>
</dbReference>
<comment type="caution">
    <text evidence="1">The sequence shown here is derived from an EMBL/GenBank/DDBJ whole genome shotgun (WGS) entry which is preliminary data.</text>
</comment>
<dbReference type="GeneID" id="49610557"/>
<gene>
    <name evidence="1" type="ORF">FC08_GL000762</name>
</gene>
<dbReference type="EMBL" id="AZDL01000026">
    <property type="protein sequence ID" value="KRK92491.1"/>
    <property type="molecule type" value="Genomic_DNA"/>
</dbReference>